<evidence type="ECO:0000256" key="3">
    <source>
        <dbReference type="SAM" id="MobiDB-lite"/>
    </source>
</evidence>
<feature type="compositionally biased region" description="Basic and acidic residues" evidence="3">
    <location>
        <begin position="384"/>
        <end position="393"/>
    </location>
</feature>
<evidence type="ECO:0000256" key="2">
    <source>
        <dbReference type="ARBA" id="ARBA00022840"/>
    </source>
</evidence>
<feature type="compositionally biased region" description="Polar residues" evidence="3">
    <location>
        <begin position="1005"/>
        <end position="1032"/>
    </location>
</feature>
<dbReference type="PANTHER" id="PTHR43788:SF6">
    <property type="entry name" value="DNA HELICASE B"/>
    <property type="match status" value="1"/>
</dbReference>
<feature type="compositionally biased region" description="Acidic residues" evidence="3">
    <location>
        <begin position="984"/>
        <end position="994"/>
    </location>
</feature>
<sequence length="1048" mass="119223">RIYNIRTKKTITVHGGFISTGPWWETQIKVGKKGRNVRFMIGYPSYKLRQNATEDIVALFLTKGCEIDGVHVHTFTETIKQMGLKLNFADLEETVSRFEKVKEEYVPIAAMIRSSIMGTAEGMLVLKALKFNKLLWYLPKLLPKHAVNILSNKDDEHLEKLETVMVEEPWTFGFSQMLRHYRVIGCEATLESYNQCDLIKEMPQNSQDALYIYHVLKFSCQKYGHTFLFELSLKRSKAFQGYRVKNWKKAYEFLEEHNVIVREENRVYLKRYWCCERNIARYLTKLQANGKWEIEFDWAGHLDFQDDPEQQQAAKLMCLNPITVMSGKGGCGKTHVVSIVFKEAEKRFLKMNEEETGEDDVSKETEDFDGKNVDESYEQEVDTPNEKDEKNDSGPKGPHILLTAPTGKAASLLGRRTKLPSFTLHQVMYSFYHTEKDEYGKPKDWKYSNVHALIVDESSMVSVQVFSTVLKFLMEYSKLEKIVFLGDINQLPSIDPGNFLSDLYKAYSLLGCSISLLTNHRTESALIVKNATQISNQWMPVFDSNHGFHEVTVDSMNDVTMDTSTITPTQEETESFSIDEAVRRLLRQKDESLQDHTRSQFVAFRRNDCDRINELCCKHYAGHLTKTAKNRLDFREGDKICMTKNASVFDIATESPVRLCNGEIFFIKEYVEQKDAKNRKTSKVTLDDGERSVCVDFGEVKRRCKVKHAWARTIHTYQGSESETVIYLVGGKSPYQNWQHVYTAVTRGKCQVYVVSSKSQLCSAINKKPDKRNTRLYALLSEKQTDGSESVNDQSCDSNVSMVHRKRLFAKDSEMDTADYGCMATTGSSYWSARPTGGKFGIAGTLSQTQNVEVNSQRLEATGDKFPTINAEVQNGEDWDEDWSDEFGDKLLAFEQTFLSTQKEQAASSSISSAKLTNAKEIDQKLSAKSNPVQLPAKTQSRSFRDFRDVTTPTKRSIFCERNTQKYPSNLCEVKASEIACTESSEDSSSDDESILTPSKGRALSGQSSLPMTPTRNALSSLILNSPSQSQKRVADGNIQSPPKIKRL</sequence>
<feature type="non-terminal residue" evidence="7">
    <location>
        <position position="1"/>
    </location>
</feature>
<evidence type="ECO:0000313" key="6">
    <source>
        <dbReference type="Proteomes" id="UP000694865"/>
    </source>
</evidence>
<feature type="compositionally biased region" description="Polar residues" evidence="3">
    <location>
        <begin position="927"/>
        <end position="942"/>
    </location>
</feature>
<feature type="region of interest" description="Disordered" evidence="3">
    <location>
        <begin position="927"/>
        <end position="947"/>
    </location>
</feature>
<dbReference type="InterPro" id="IPR027417">
    <property type="entry name" value="P-loop_NTPase"/>
</dbReference>
<evidence type="ECO:0000256" key="1">
    <source>
        <dbReference type="ARBA" id="ARBA00022741"/>
    </source>
</evidence>
<dbReference type="GeneID" id="102805564"/>
<dbReference type="Pfam" id="PF13538">
    <property type="entry name" value="UvrD_C_2"/>
    <property type="match status" value="1"/>
</dbReference>
<dbReference type="Proteomes" id="UP000694865">
    <property type="component" value="Unplaced"/>
</dbReference>
<dbReference type="InterPro" id="IPR050534">
    <property type="entry name" value="Coronavir_polyprotein_1ab"/>
</dbReference>
<feature type="compositionally biased region" description="Basic and acidic residues" evidence="3">
    <location>
        <begin position="360"/>
        <end position="374"/>
    </location>
</feature>
<dbReference type="InterPro" id="IPR027785">
    <property type="entry name" value="UvrD-like_helicase_C"/>
</dbReference>
<dbReference type="PANTHER" id="PTHR43788">
    <property type="entry name" value="DNA2/NAM7 HELICASE FAMILY MEMBER"/>
    <property type="match status" value="1"/>
</dbReference>
<evidence type="ECO:0000259" key="5">
    <source>
        <dbReference type="Pfam" id="PF25894"/>
    </source>
</evidence>
<gene>
    <name evidence="7" type="primary">LOC102805564</name>
</gene>
<dbReference type="Gene3D" id="2.30.30.940">
    <property type="match status" value="1"/>
</dbReference>
<feature type="region of interest" description="Disordered" evidence="3">
    <location>
        <begin position="982"/>
        <end position="1048"/>
    </location>
</feature>
<feature type="domain" description="UvrD-like helicase C-terminal" evidence="4">
    <location>
        <begin position="708"/>
        <end position="755"/>
    </location>
</feature>
<reference evidence="7" key="1">
    <citation type="submission" date="2025-08" db="UniProtKB">
        <authorList>
            <consortium name="RefSeq"/>
        </authorList>
    </citation>
    <scope>IDENTIFICATION</scope>
    <source>
        <tissue evidence="7">Testes</tissue>
    </source>
</reference>
<dbReference type="Gene3D" id="3.40.50.300">
    <property type="entry name" value="P-loop containing nucleotide triphosphate hydrolases"/>
    <property type="match status" value="2"/>
</dbReference>
<dbReference type="Pfam" id="PF25894">
    <property type="entry name" value="WHD_HELB"/>
    <property type="match status" value="1"/>
</dbReference>
<keyword evidence="1" id="KW-0547">Nucleotide-binding</keyword>
<evidence type="ECO:0000259" key="4">
    <source>
        <dbReference type="Pfam" id="PF13538"/>
    </source>
</evidence>
<proteinExistence type="predicted"/>
<dbReference type="CDD" id="cd17933">
    <property type="entry name" value="DEXSc_RecD-like"/>
    <property type="match status" value="1"/>
</dbReference>
<dbReference type="RefSeq" id="XP_006813110.1">
    <property type="nucleotide sequence ID" value="XM_006813047.1"/>
</dbReference>
<dbReference type="CDD" id="cd18809">
    <property type="entry name" value="SF1_C_RecD"/>
    <property type="match status" value="1"/>
</dbReference>
<keyword evidence="2" id="KW-0067">ATP-binding</keyword>
<protein>
    <submittedName>
        <fullName evidence="7">DNA helicase B-like</fullName>
    </submittedName>
</protein>
<keyword evidence="6" id="KW-1185">Reference proteome</keyword>
<name>A0ABM0LZB9_SACKO</name>
<accession>A0ABM0LZB9</accession>
<evidence type="ECO:0000313" key="7">
    <source>
        <dbReference type="RefSeq" id="XP_006813110.1"/>
    </source>
</evidence>
<dbReference type="SUPFAM" id="SSF52540">
    <property type="entry name" value="P-loop containing nucleoside triphosphate hydrolases"/>
    <property type="match status" value="2"/>
</dbReference>
<feature type="region of interest" description="Disordered" evidence="3">
    <location>
        <begin position="352"/>
        <end position="400"/>
    </location>
</feature>
<dbReference type="InterPro" id="IPR058839">
    <property type="entry name" value="WHD_HELB"/>
</dbReference>
<dbReference type="Pfam" id="PF13604">
    <property type="entry name" value="AAA_30"/>
    <property type="match status" value="1"/>
</dbReference>
<feature type="domain" description="DNA helicase B winged helix" evidence="5">
    <location>
        <begin position="161"/>
        <end position="269"/>
    </location>
</feature>
<organism evidence="6 7">
    <name type="scientific">Saccoglossus kowalevskii</name>
    <name type="common">Acorn worm</name>
    <dbReference type="NCBI Taxonomy" id="10224"/>
    <lineage>
        <taxon>Eukaryota</taxon>
        <taxon>Metazoa</taxon>
        <taxon>Hemichordata</taxon>
        <taxon>Enteropneusta</taxon>
        <taxon>Harrimaniidae</taxon>
        <taxon>Saccoglossus</taxon>
    </lineage>
</organism>